<dbReference type="GeneID" id="105226971"/>
<dbReference type="RefSeq" id="XP_049311729.1">
    <property type="nucleotide sequence ID" value="XM_049455772.1"/>
</dbReference>
<feature type="region of interest" description="Disordered" evidence="1">
    <location>
        <begin position="29"/>
        <end position="48"/>
    </location>
</feature>
<evidence type="ECO:0000313" key="2">
    <source>
        <dbReference type="Proteomes" id="UP001652620"/>
    </source>
</evidence>
<evidence type="ECO:0000313" key="3">
    <source>
        <dbReference type="RefSeq" id="XP_049311729.1"/>
    </source>
</evidence>
<organism evidence="2 3">
    <name type="scientific">Bactrocera dorsalis</name>
    <name type="common">Oriental fruit fly</name>
    <name type="synonym">Dacus dorsalis</name>
    <dbReference type="NCBI Taxonomy" id="27457"/>
    <lineage>
        <taxon>Eukaryota</taxon>
        <taxon>Metazoa</taxon>
        <taxon>Ecdysozoa</taxon>
        <taxon>Arthropoda</taxon>
        <taxon>Hexapoda</taxon>
        <taxon>Insecta</taxon>
        <taxon>Pterygota</taxon>
        <taxon>Neoptera</taxon>
        <taxon>Endopterygota</taxon>
        <taxon>Diptera</taxon>
        <taxon>Brachycera</taxon>
        <taxon>Muscomorpha</taxon>
        <taxon>Tephritoidea</taxon>
        <taxon>Tephritidae</taxon>
        <taxon>Bactrocera</taxon>
        <taxon>Bactrocera</taxon>
    </lineage>
</organism>
<proteinExistence type="predicted"/>
<feature type="region of interest" description="Disordered" evidence="1">
    <location>
        <begin position="135"/>
        <end position="157"/>
    </location>
</feature>
<feature type="region of interest" description="Disordered" evidence="1">
    <location>
        <begin position="474"/>
        <end position="502"/>
    </location>
</feature>
<sequence>MKDLMGDQDSAENLKAKINAIFGGNREEVGIDKNQEERKVNPVPSVQNSLKLNGNPVIDENRRLNAIFGNNLEHNRNDETKEETKTNPVPFVNGNNNGFFSATPVPNVQGNRQFIGSPVIDVNERVKAIFGDNPVQVESDNSKDESKGNIAPLVNDNNNGIFNKNPIPNVEGNQNFNGNPVIDENERFNALFNGTPLPIDDERVRPSGVIDQDSAENLKAKINTIFGGNREDVGNDNDKEESKGNPVLVVDGNNNGIFNQNPIPNVENNQKLNGNPFFDENERFNSLFNGNPSQSGSVSSTEKLKGNSLPVIAENNNGFFNENSVSNIQSNQNANGNPFFDENERFNAIFNGNPIPKQNNIGGLNGVISQNPANLGGQSVQLGDISNSRVWKRKPIPGDDELVQNNAAMDGKGIPDEKALINAILNGQLEGSPEHFIFNDKPLRARTLNRRRHGTFMENRSTFNNGRFNMRNHRRSEERTHRRNQGVYSGTSRNTRIRFANN</sequence>
<protein>
    <recommendedName>
        <fullName evidence="4">GATA zinc finger domain-containing protein 14</fullName>
    </recommendedName>
</protein>
<evidence type="ECO:0008006" key="4">
    <source>
        <dbReference type="Google" id="ProtNLM"/>
    </source>
</evidence>
<gene>
    <name evidence="3" type="primary">LOC105226971</name>
</gene>
<name>A0ABM3JR76_BACDO</name>
<feature type="compositionally biased region" description="Basic and acidic residues" evidence="1">
    <location>
        <begin position="29"/>
        <end position="40"/>
    </location>
</feature>
<reference evidence="3" key="1">
    <citation type="submission" date="2025-08" db="UniProtKB">
        <authorList>
            <consortium name="RefSeq"/>
        </authorList>
    </citation>
    <scope>IDENTIFICATION</scope>
    <source>
        <tissue evidence="3">Adult</tissue>
    </source>
</reference>
<accession>A0ABM3JR76</accession>
<feature type="compositionally biased region" description="Polar residues" evidence="1">
    <location>
        <begin position="486"/>
        <end position="502"/>
    </location>
</feature>
<dbReference type="Proteomes" id="UP001652620">
    <property type="component" value="Chromosome 4"/>
</dbReference>
<evidence type="ECO:0000256" key="1">
    <source>
        <dbReference type="SAM" id="MobiDB-lite"/>
    </source>
</evidence>
<keyword evidence="2" id="KW-1185">Reference proteome</keyword>